<keyword evidence="9" id="KW-1185">Reference proteome</keyword>
<dbReference type="Gene3D" id="3.30.390.30">
    <property type="match status" value="1"/>
</dbReference>
<dbReference type="PRINTS" id="PR00411">
    <property type="entry name" value="PNDRDTASEI"/>
</dbReference>
<dbReference type="PANTHER" id="PTHR22912:SF151">
    <property type="entry name" value="DIHYDROLIPOYL DEHYDROGENASE, MITOCHONDRIAL"/>
    <property type="match status" value="1"/>
</dbReference>
<dbReference type="Proteomes" id="UP001501461">
    <property type="component" value="Unassembled WGS sequence"/>
</dbReference>
<evidence type="ECO:0000256" key="5">
    <source>
        <dbReference type="ARBA" id="ARBA00023027"/>
    </source>
</evidence>
<accession>A0ABP5G821</accession>
<evidence type="ECO:0000256" key="3">
    <source>
        <dbReference type="ARBA" id="ARBA00022630"/>
    </source>
</evidence>
<comment type="similarity">
    <text evidence="2">Belongs to the class-I pyridine nucleotide-disulfide oxidoreductase family.</text>
</comment>
<dbReference type="InterPro" id="IPR016156">
    <property type="entry name" value="FAD/NAD-linked_Rdtase_dimer_sf"/>
</dbReference>
<evidence type="ECO:0000313" key="8">
    <source>
        <dbReference type="EMBL" id="GAA2041843.1"/>
    </source>
</evidence>
<keyword evidence="3" id="KW-0285">Flavoprotein</keyword>
<protein>
    <submittedName>
        <fullName evidence="8">NAD(P)/FAD-dependent oxidoreductase</fullName>
    </submittedName>
</protein>
<comment type="cofactor">
    <cofactor evidence="1">
        <name>FAD</name>
        <dbReference type="ChEBI" id="CHEBI:57692"/>
    </cofactor>
</comment>
<organism evidence="8 9">
    <name type="scientific">Yaniella flava</name>
    <dbReference type="NCBI Taxonomy" id="287930"/>
    <lineage>
        <taxon>Bacteria</taxon>
        <taxon>Bacillati</taxon>
        <taxon>Actinomycetota</taxon>
        <taxon>Actinomycetes</taxon>
        <taxon>Micrococcales</taxon>
        <taxon>Micrococcaceae</taxon>
        <taxon>Yaniella</taxon>
    </lineage>
</organism>
<name>A0ABP5G821_9MICC</name>
<dbReference type="PIRSF" id="PIRSF000350">
    <property type="entry name" value="Mercury_reductase_MerA"/>
    <property type="match status" value="1"/>
</dbReference>
<feature type="domain" description="Pyridine nucleotide-disulphide oxidoreductase dimerisation" evidence="6">
    <location>
        <begin position="355"/>
        <end position="461"/>
    </location>
</feature>
<keyword evidence="5" id="KW-0520">NAD</keyword>
<dbReference type="Gene3D" id="3.50.50.60">
    <property type="entry name" value="FAD/NAD(P)-binding domain"/>
    <property type="match status" value="2"/>
</dbReference>
<proteinExistence type="inferred from homology"/>
<dbReference type="InterPro" id="IPR001100">
    <property type="entry name" value="Pyr_nuc-diS_OxRdtase"/>
</dbReference>
<dbReference type="InterPro" id="IPR036188">
    <property type="entry name" value="FAD/NAD-bd_sf"/>
</dbReference>
<dbReference type="Pfam" id="PF02852">
    <property type="entry name" value="Pyr_redox_dim"/>
    <property type="match status" value="1"/>
</dbReference>
<evidence type="ECO:0000259" key="6">
    <source>
        <dbReference type="Pfam" id="PF02852"/>
    </source>
</evidence>
<dbReference type="SUPFAM" id="SSF51905">
    <property type="entry name" value="FAD/NAD(P)-binding domain"/>
    <property type="match status" value="2"/>
</dbReference>
<dbReference type="PANTHER" id="PTHR22912">
    <property type="entry name" value="DISULFIDE OXIDOREDUCTASE"/>
    <property type="match status" value="1"/>
</dbReference>
<sequence length="474" mass="49723">MTSATASSSEHHYELIVIGAGPIGEVLAQAVAAEGMSTAIVEHDLVGGDCAYYACKPSKALLHPIQVAHESQHLGGVQSASVVADDLLARRNAQVSHYDDSAQKQALEESGVTVVRGHGRLTGEKSVEVHASDGSTRSLQAERAVVITTGTAPNIPPVFEGIPVWDSQDATAVQDVPPRLIIIGGGPVACEAASWMSALGSKVTMLIREGSLLTGFEPFVSDILTEQLEQSGVDIQFYTEAVQVRRPEGMDQGLGMIKGGPITVRTASASIEADELLLATGRRPALDSINLASVGLSVDDVLEERTPDWLHALGDAGGKHQLTHMGKYQSRQFAARFIHSAEAPDADNTDTEPPTPQVVFTDPQIAFVGLSEEAAREAGYDVITAEANFADVAGAALLRDDVVGRAKIVVDTATDCLIGATLMGPETAEMLHAATIAITADVPVSILQHAVPAFPTASEVWLGLLQQVADSAGR</sequence>
<dbReference type="PRINTS" id="PR00368">
    <property type="entry name" value="FADPNR"/>
</dbReference>
<evidence type="ECO:0000256" key="1">
    <source>
        <dbReference type="ARBA" id="ARBA00001974"/>
    </source>
</evidence>
<dbReference type="SUPFAM" id="SSF55424">
    <property type="entry name" value="FAD/NAD-linked reductases, dimerisation (C-terminal) domain"/>
    <property type="match status" value="1"/>
</dbReference>
<dbReference type="InterPro" id="IPR050151">
    <property type="entry name" value="Class-I_Pyr_Nuc-Dis_Oxidored"/>
</dbReference>
<evidence type="ECO:0000259" key="7">
    <source>
        <dbReference type="Pfam" id="PF07992"/>
    </source>
</evidence>
<reference evidence="9" key="1">
    <citation type="journal article" date="2019" name="Int. J. Syst. Evol. Microbiol.">
        <title>The Global Catalogue of Microorganisms (GCM) 10K type strain sequencing project: providing services to taxonomists for standard genome sequencing and annotation.</title>
        <authorList>
            <consortium name="The Broad Institute Genomics Platform"/>
            <consortium name="The Broad Institute Genome Sequencing Center for Infectious Disease"/>
            <person name="Wu L."/>
            <person name="Ma J."/>
        </authorList>
    </citation>
    <scope>NUCLEOTIDE SEQUENCE [LARGE SCALE GENOMIC DNA]</scope>
    <source>
        <strain evidence="9">JCM 13595</strain>
    </source>
</reference>
<comment type="caution">
    <text evidence="8">The sequence shown here is derived from an EMBL/GenBank/DDBJ whole genome shotgun (WGS) entry which is preliminary data.</text>
</comment>
<dbReference type="InterPro" id="IPR004099">
    <property type="entry name" value="Pyr_nucl-diS_OxRdtase_dimer"/>
</dbReference>
<keyword evidence="4" id="KW-0274">FAD</keyword>
<gene>
    <name evidence="8" type="ORF">GCM10009720_23000</name>
</gene>
<dbReference type="InterPro" id="IPR023753">
    <property type="entry name" value="FAD/NAD-binding_dom"/>
</dbReference>
<evidence type="ECO:0000256" key="4">
    <source>
        <dbReference type="ARBA" id="ARBA00022827"/>
    </source>
</evidence>
<evidence type="ECO:0000313" key="9">
    <source>
        <dbReference type="Proteomes" id="UP001501461"/>
    </source>
</evidence>
<feature type="domain" description="FAD/NAD(P)-binding" evidence="7">
    <location>
        <begin position="14"/>
        <end position="315"/>
    </location>
</feature>
<evidence type="ECO:0000256" key="2">
    <source>
        <dbReference type="ARBA" id="ARBA00007532"/>
    </source>
</evidence>
<dbReference type="EMBL" id="BAAAMN010000048">
    <property type="protein sequence ID" value="GAA2041843.1"/>
    <property type="molecule type" value="Genomic_DNA"/>
</dbReference>
<dbReference type="RefSeq" id="WP_343958783.1">
    <property type="nucleotide sequence ID" value="NZ_BAAAMN010000048.1"/>
</dbReference>
<dbReference type="Pfam" id="PF07992">
    <property type="entry name" value="Pyr_redox_2"/>
    <property type="match status" value="1"/>
</dbReference>